<dbReference type="RefSeq" id="WP_098151336.1">
    <property type="nucleotide sequence ID" value="NZ_CP065596.1"/>
</dbReference>
<evidence type="ECO:0000256" key="1">
    <source>
        <dbReference type="SAM" id="MobiDB-lite"/>
    </source>
</evidence>
<feature type="region of interest" description="Disordered" evidence="1">
    <location>
        <begin position="368"/>
        <end position="390"/>
    </location>
</feature>
<proteinExistence type="predicted"/>
<dbReference type="EMBL" id="PDDY01000001">
    <property type="protein sequence ID" value="PEH40882.1"/>
    <property type="molecule type" value="Genomic_DNA"/>
</dbReference>
<dbReference type="Proteomes" id="UP000220629">
    <property type="component" value="Unassembled WGS sequence"/>
</dbReference>
<evidence type="ECO:0000313" key="2">
    <source>
        <dbReference type="EMBL" id="PEH40882.1"/>
    </source>
</evidence>
<protein>
    <submittedName>
        <fullName evidence="2">Histidine kinase</fullName>
    </submittedName>
</protein>
<accession>A0A2A7SBK2</accession>
<dbReference type="GO" id="GO:0016301">
    <property type="term" value="F:kinase activity"/>
    <property type="evidence" value="ECO:0007669"/>
    <property type="project" value="UniProtKB-KW"/>
</dbReference>
<gene>
    <name evidence="2" type="ORF">CRM94_01170</name>
</gene>
<comment type="caution">
    <text evidence="2">The sequence shown here is derived from an EMBL/GenBank/DDBJ whole genome shotgun (WGS) entry which is preliminary data.</text>
</comment>
<evidence type="ECO:0000313" key="3">
    <source>
        <dbReference type="Proteomes" id="UP000220629"/>
    </source>
</evidence>
<keyword evidence="2" id="KW-0808">Transferase</keyword>
<reference evidence="3" key="1">
    <citation type="submission" date="2017-09" db="EMBL/GenBank/DDBJ databases">
        <title>FDA dAtabase for Regulatory Grade micrObial Sequences (FDA-ARGOS): Supporting development and validation of Infectious Disease Dx tests.</title>
        <authorList>
            <person name="Minogue T."/>
            <person name="Wolcott M."/>
            <person name="Wasieloski L."/>
            <person name="Aguilar W."/>
            <person name="Moore D."/>
            <person name="Tallon L."/>
            <person name="Sadzewicz L."/>
            <person name="Ott S."/>
            <person name="Zhao X."/>
            <person name="Nagaraj S."/>
            <person name="Vavikolanu K."/>
            <person name="Aluvathingal J."/>
            <person name="Nadendla S."/>
            <person name="Sichtig H."/>
        </authorList>
    </citation>
    <scope>NUCLEOTIDE SEQUENCE [LARGE SCALE GENOMIC DNA]</scope>
    <source>
        <strain evidence="3">FDAARGOS_390</strain>
    </source>
</reference>
<dbReference type="AlphaFoldDB" id="A0A2A7SBK2"/>
<name>A0A2A7SBK2_BURGA</name>
<organism evidence="2 3">
    <name type="scientific">Burkholderia gladioli</name>
    <name type="common">Pseudomonas marginata</name>
    <name type="synonym">Phytomonas marginata</name>
    <dbReference type="NCBI Taxonomy" id="28095"/>
    <lineage>
        <taxon>Bacteria</taxon>
        <taxon>Pseudomonadati</taxon>
        <taxon>Pseudomonadota</taxon>
        <taxon>Betaproteobacteria</taxon>
        <taxon>Burkholderiales</taxon>
        <taxon>Burkholderiaceae</taxon>
        <taxon>Burkholderia</taxon>
    </lineage>
</organism>
<sequence>MATRHDPAGTRPQAFQDLDQAAARARAVVEEWKSEQVYPFPDEPGTSIEQIERQVFDIVAVHIARHLPGFDAIQRRSKAFQLRMLRQAIETSPASLQLILDEVLRLPKPQRDELAHLLRDTSLSSIIGASRVVSERLRFIAGLEVLLFDPEPKRRLKERTQLHRIVAENCWLFGEEYSLSVDDQSLTAVLAEHRKWLGRDLVIDAPVKHVSRTRGIVDLMLSKATRSHRANGLSHLIVELKAPRVKIGSEEITQIQAYAFSVMRDPRFSMVKVNWNFWVIGDELAPYAEALAQDDTGLIYAKANVTIQVKTWAQILDENRSRLQFFLDKFDLQVDRAASLAYLRDRYADYLEGVFEVREPLAPWGGAPASCGQSDAPSHNLARGARHVDT</sequence>
<keyword evidence="2" id="KW-0418">Kinase</keyword>